<comment type="caution">
    <text evidence="1">The sequence shown here is derived from an EMBL/GenBank/DDBJ whole genome shotgun (WGS) entry which is preliminary data.</text>
</comment>
<proteinExistence type="predicted"/>
<evidence type="ECO:0000313" key="2">
    <source>
        <dbReference type="Proteomes" id="UP000290273"/>
    </source>
</evidence>
<accession>A0ABY0ESZ9</accession>
<dbReference type="RefSeq" id="WP_039261352.1">
    <property type="nucleotide sequence ID" value="NZ_JSWD01000070.1"/>
</dbReference>
<dbReference type="EMBL" id="QMAU01000029">
    <property type="protein sequence ID" value="RXI56726.1"/>
    <property type="molecule type" value="Genomic_DNA"/>
</dbReference>
<reference evidence="1 2" key="1">
    <citation type="submission" date="2018-06" db="EMBL/GenBank/DDBJ databases">
        <title>Genome conservation of Clostridium tetani.</title>
        <authorList>
            <person name="Bruggemann H."/>
            <person name="Popoff M.R."/>
        </authorList>
    </citation>
    <scope>NUCLEOTIDE SEQUENCE [LARGE SCALE GENOMIC DNA]</scope>
    <source>
        <strain evidence="1 2">63.05</strain>
    </source>
</reference>
<evidence type="ECO:0000313" key="1">
    <source>
        <dbReference type="EMBL" id="RXI56726.1"/>
    </source>
</evidence>
<sequence>MKNDEIKKYLKNNKEKKVYFIKWYIDADKTKESYEKECKPNSIVEYESALKWLLEEDVQDAVKAYLKNQRVFKMLEIYDSMLKKALGGDVKSAEWVEKFFKSDFFKGDEVDEISEYLDGIEIPVLSVISNGNK</sequence>
<dbReference type="Proteomes" id="UP000290273">
    <property type="component" value="Unassembled WGS sequence"/>
</dbReference>
<gene>
    <name evidence="1" type="ORF">DP131_06735</name>
</gene>
<organism evidence="1 2">
    <name type="scientific">Clostridium tetani</name>
    <dbReference type="NCBI Taxonomy" id="1513"/>
    <lineage>
        <taxon>Bacteria</taxon>
        <taxon>Bacillati</taxon>
        <taxon>Bacillota</taxon>
        <taxon>Clostridia</taxon>
        <taxon>Eubacteriales</taxon>
        <taxon>Clostridiaceae</taxon>
        <taxon>Clostridium</taxon>
    </lineage>
</organism>
<name>A0ABY0ESZ9_CLOTA</name>
<protein>
    <submittedName>
        <fullName evidence="1">Uncharacterized protein</fullName>
    </submittedName>
</protein>